<proteinExistence type="predicted"/>
<feature type="domain" description="SpaA-like prealbumin fold" evidence="4">
    <location>
        <begin position="240"/>
        <end position="309"/>
    </location>
</feature>
<dbReference type="Pfam" id="PF05738">
    <property type="entry name" value="Cna_B"/>
    <property type="match status" value="12"/>
</dbReference>
<dbReference type="Gene3D" id="2.60.40.1140">
    <property type="entry name" value="Collagen-binding surface protein Cna, B-type domain"/>
    <property type="match status" value="12"/>
</dbReference>
<dbReference type="Proteomes" id="UP000182077">
    <property type="component" value="Unassembled WGS sequence"/>
</dbReference>
<dbReference type="InterPro" id="IPR041033">
    <property type="entry name" value="SpaA_PFL_dom_1"/>
</dbReference>
<keyword evidence="2" id="KW-0472">Membrane</keyword>
<protein>
    <submittedName>
        <fullName evidence="5">Uncharacterized protein</fullName>
    </submittedName>
</protein>
<feature type="domain" description="CNA-B" evidence="3">
    <location>
        <begin position="449"/>
        <end position="545"/>
    </location>
</feature>
<organism evidence="5 6">
    <name type="scientific">Enterococcus hermanniensis</name>
    <dbReference type="NCBI Taxonomy" id="249189"/>
    <lineage>
        <taxon>Bacteria</taxon>
        <taxon>Bacillati</taxon>
        <taxon>Bacillota</taxon>
        <taxon>Bacilli</taxon>
        <taxon>Lactobacillales</taxon>
        <taxon>Enterococcaceae</taxon>
        <taxon>Enterococcus</taxon>
    </lineage>
</organism>
<keyword evidence="2" id="KW-1133">Transmembrane helix</keyword>
<dbReference type="EMBL" id="JXKQ01000001">
    <property type="protein sequence ID" value="OJG47062.1"/>
    <property type="molecule type" value="Genomic_DNA"/>
</dbReference>
<dbReference type="Gene3D" id="2.60.40.10">
    <property type="entry name" value="Immunoglobulins"/>
    <property type="match status" value="2"/>
</dbReference>
<feature type="domain" description="CNA-B" evidence="3">
    <location>
        <begin position="776"/>
        <end position="887"/>
    </location>
</feature>
<reference evidence="5 6" key="1">
    <citation type="submission" date="2014-12" db="EMBL/GenBank/DDBJ databases">
        <title>Draft genome sequences of 29 type strains of Enterococci.</title>
        <authorList>
            <person name="Zhong Z."/>
            <person name="Sun Z."/>
            <person name="Liu W."/>
            <person name="Zhang W."/>
            <person name="Zhang H."/>
        </authorList>
    </citation>
    <scope>NUCLEOTIDE SEQUENCE [LARGE SCALE GENOMIC DNA]</scope>
    <source>
        <strain evidence="5 6">DSM 17122</strain>
    </source>
</reference>
<evidence type="ECO:0000256" key="1">
    <source>
        <dbReference type="SAM" id="MobiDB-lite"/>
    </source>
</evidence>
<evidence type="ECO:0000313" key="5">
    <source>
        <dbReference type="EMBL" id="OJG47062.1"/>
    </source>
</evidence>
<feature type="domain" description="CNA-B" evidence="3">
    <location>
        <begin position="1092"/>
        <end position="1188"/>
    </location>
</feature>
<dbReference type="NCBIfam" id="TIGR01167">
    <property type="entry name" value="LPXTG_anchor"/>
    <property type="match status" value="1"/>
</dbReference>
<dbReference type="InterPro" id="IPR008454">
    <property type="entry name" value="Collagen-bd_Cna-like_B-typ_dom"/>
</dbReference>
<dbReference type="SUPFAM" id="SSF49478">
    <property type="entry name" value="Cna protein B-type domain"/>
    <property type="match status" value="12"/>
</dbReference>
<sequence>MNKVDEAGKPILTGATFKLLDAKKSALALRQARTNDAGIATVSAIPKGTYWLYESRSPSGTVSRFGTPATAIQIKVDGSGNLTLGNIADAKSKGVVLKTVDGVNYLEIENIKGETIDLSGQKKWATDDPIAYSGVTIELNRKTDQDLGYTKVDEVYAQASNQFKYQFLNLPKQDLAGNDYHYQVVEKDAIVGWEQVAEAITVADDGNLIANITNYPITGTIKLEKFGQQVTQAENPNFVTTTHLANIEFELYEIGSGMIKKGSYFTDSAGKLAIGDLKAGHYKLVEVASAANQNYIVDGEQEFIVFDSGRIALGNTTVEPEADGYTIPTISMTNQVKAKLQVAKEWVRSTDTVKLPEKLTVTITGATDNLDSPVIEKIVELNAKNEWQASLEDLPYTDSYGNNYVYTAKETFEGSAGYESAMTSKLTIKEGIPSYSFKFTNTLKTVDLEGHKTWDDQDNQYNTRQPIKVQLLQNGKAYGDALDVTAANQADEDANQWQYTFTGLPKADETGKDYIYTVKEVVFSDNYQSEVVTDDAEQATLNLKNTLVVRDLTATKTWEDEDNRYGIRPETLLVTLVSRTDSQDDYQVVLKNGQAVTATLEKDPDNTNQYRYTFKDLPKYDAKGKTIDYAIREAQIAGYEGKNDQKELTNQLLTKKITGTKTWKDNNNFYGMRPEYLELELMVQDANGNFKPFKDVFTNATDAVKTTQEITGNSAASSWSYSFTDLPSVIPTGQAAIYGVKENLHYPAGKEVYLTDSDHVAETEGTLTNSLNEVEIEVQKTWDDQADNFLTRPNSIRFQLYAYADGTNPADAQLFKTNNPNDNGQGQFVMTRPTNDSGTWTLAITGLPERNKNGTLLHYYVREIVNAGDIALPDYTVDDGSLQITNTLSVTDITVNKTWQDDGYSEKRQDVTLQLLQNDQPMTDRQNNSYEVTLKVADDQWSYTFDNLPKKDKQGNLYTYTVKETSSQPDYQAETTGLTATNTYRLTSVEGQKTWQDTENSYQVRPSQIEVQLYQNDEKFVDPDGNEVIQTVSTNPAGTWSYQFDQLPELDPEGKAYNYSVKEIQTDQLKNYTVTEKELAIKNELQFIEKAVRKTWDDQDNQLKTRPTSISVQLKQNGVAYSYPDGKAAIVKLSAENDWQATFTKLVEFDAEGNPYDYTMEEVMTDDLKNYTATVADEAESPTVITNTLTTISKEATKKWDDQANSYDTRPESIKVQLYQDGKAYQDSEGQPVFQELKASDKNTNTWQATFDNLPEYKADGTAFVYTIKEIVTEKDQALYPNYQAVEEGMAVTNRLETIELTGQKTWDDQDNAYKSRPNAIQVQLYQNGKAYTDKDGKEVIEKTTAKQDWNYTFKDLIKYDQAGKEYAYTVKEVVKDSAGQVLLPNYQATEEGMDVTNSLLTIDISGQKTWKDDNDAAEKRPNTITVYLFQNEKKIAETVASRASNWRYTFKDLPEKDASGKRYVYTIDEATVEGYRSQVFGYNLTNTLKASERKNSRLTSGSNTTSGTNRSTGGATSQSSSSKGMLPSTGSQTLDIVIYLGALIVCLSVVMYIYRKKKVN</sequence>
<feature type="domain" description="SpaA-like prealbumin fold" evidence="4">
    <location>
        <begin position="2"/>
        <end position="83"/>
    </location>
</feature>
<evidence type="ECO:0000259" key="3">
    <source>
        <dbReference type="Pfam" id="PF05738"/>
    </source>
</evidence>
<accession>A0A1L8TSC8</accession>
<feature type="domain" description="CNA-B" evidence="3">
    <location>
        <begin position="119"/>
        <end position="206"/>
    </location>
</feature>
<feature type="compositionally biased region" description="Low complexity" evidence="1">
    <location>
        <begin position="1498"/>
        <end position="1523"/>
    </location>
</feature>
<comment type="caution">
    <text evidence="5">The sequence shown here is derived from an EMBL/GenBank/DDBJ whole genome shotgun (WGS) entry which is preliminary data.</text>
</comment>
<evidence type="ECO:0000259" key="4">
    <source>
        <dbReference type="Pfam" id="PF17802"/>
    </source>
</evidence>
<feature type="transmembrane region" description="Helical" evidence="2">
    <location>
        <begin position="1537"/>
        <end position="1555"/>
    </location>
</feature>
<feature type="region of interest" description="Disordered" evidence="1">
    <location>
        <begin position="1494"/>
        <end position="1528"/>
    </location>
</feature>
<gene>
    <name evidence="5" type="ORF">RV04_GL000309</name>
</gene>
<feature type="domain" description="CNA-B" evidence="3">
    <location>
        <begin position="341"/>
        <end position="422"/>
    </location>
</feature>
<feature type="domain" description="CNA-B" evidence="3">
    <location>
        <begin position="893"/>
        <end position="983"/>
    </location>
</feature>
<evidence type="ECO:0000313" key="6">
    <source>
        <dbReference type="Proteomes" id="UP000182077"/>
    </source>
</evidence>
<dbReference type="Pfam" id="PF17802">
    <property type="entry name" value="SpaA"/>
    <property type="match status" value="2"/>
</dbReference>
<dbReference type="STRING" id="249189.RV04_GL000309"/>
<dbReference type="CDD" id="cd00222">
    <property type="entry name" value="CollagenBindB"/>
    <property type="match status" value="9"/>
</dbReference>
<name>A0A1L8TSC8_9ENTE</name>
<feature type="domain" description="CNA-B" evidence="3">
    <location>
        <begin position="989"/>
        <end position="1083"/>
    </location>
</feature>
<feature type="domain" description="CNA-B" evidence="3">
    <location>
        <begin position="1196"/>
        <end position="1294"/>
    </location>
</feature>
<feature type="domain" description="CNA-B" evidence="3">
    <location>
        <begin position="1302"/>
        <end position="1398"/>
    </location>
</feature>
<dbReference type="InterPro" id="IPR013783">
    <property type="entry name" value="Ig-like_fold"/>
</dbReference>
<feature type="domain" description="CNA-B" evidence="3">
    <location>
        <begin position="657"/>
        <end position="744"/>
    </location>
</feature>
<keyword evidence="6" id="KW-1185">Reference proteome</keyword>
<keyword evidence="2" id="KW-0812">Transmembrane</keyword>
<feature type="domain" description="CNA-B" evidence="3">
    <location>
        <begin position="553"/>
        <end position="650"/>
    </location>
</feature>
<evidence type="ECO:0000256" key="2">
    <source>
        <dbReference type="SAM" id="Phobius"/>
    </source>
</evidence>
<feature type="domain" description="CNA-B" evidence="3">
    <location>
        <begin position="1405"/>
        <end position="1488"/>
    </location>
</feature>
<dbReference type="RefSeq" id="WP_071856714.1">
    <property type="nucleotide sequence ID" value="NZ_JBHSHK010000005.1"/>
</dbReference>
<dbReference type="OrthoDB" id="1744455at2"/>